<gene>
    <name evidence="3" type="ORF">DFA_09081</name>
</gene>
<dbReference type="EMBL" id="GL883023">
    <property type="protein sequence ID" value="EGG16537.1"/>
    <property type="molecule type" value="Genomic_DNA"/>
</dbReference>
<dbReference type="InterPro" id="IPR019028">
    <property type="entry name" value="CBM_49"/>
</dbReference>
<feature type="domain" description="Carbohydrate binding" evidence="2">
    <location>
        <begin position="180"/>
        <end position="264"/>
    </location>
</feature>
<protein>
    <recommendedName>
        <fullName evidence="2">Carbohydrate binding domain-containing protein</fullName>
    </recommendedName>
</protein>
<keyword evidence="4" id="KW-1185">Reference proteome</keyword>
<dbReference type="Proteomes" id="UP000007797">
    <property type="component" value="Unassembled WGS sequence"/>
</dbReference>
<evidence type="ECO:0000259" key="2">
    <source>
        <dbReference type="SMART" id="SM01063"/>
    </source>
</evidence>
<organism evidence="3 4">
    <name type="scientific">Cavenderia fasciculata</name>
    <name type="common">Slime mold</name>
    <name type="synonym">Dictyostelium fasciculatum</name>
    <dbReference type="NCBI Taxonomy" id="261658"/>
    <lineage>
        <taxon>Eukaryota</taxon>
        <taxon>Amoebozoa</taxon>
        <taxon>Evosea</taxon>
        <taxon>Eumycetozoa</taxon>
        <taxon>Dictyostelia</taxon>
        <taxon>Acytosteliales</taxon>
        <taxon>Cavenderiaceae</taxon>
        <taxon>Cavenderia</taxon>
    </lineage>
</organism>
<evidence type="ECO:0000256" key="1">
    <source>
        <dbReference type="SAM" id="SignalP"/>
    </source>
</evidence>
<dbReference type="AlphaFoldDB" id="F4Q6M7"/>
<dbReference type="GeneID" id="14868435"/>
<accession>F4Q6M7</accession>
<dbReference type="OMA" id="SINEDCF"/>
<dbReference type="PANTHER" id="PTHR38746">
    <property type="entry name" value="CBM49 DOMAIN-CONTAINING PROTEIN-RELATED"/>
    <property type="match status" value="1"/>
</dbReference>
<dbReference type="RefSeq" id="XP_004354937.1">
    <property type="nucleotide sequence ID" value="XM_004354885.1"/>
</dbReference>
<feature type="signal peptide" evidence="1">
    <location>
        <begin position="1"/>
        <end position="26"/>
    </location>
</feature>
<dbReference type="GO" id="GO:0030246">
    <property type="term" value="F:carbohydrate binding"/>
    <property type="evidence" value="ECO:0007669"/>
    <property type="project" value="InterPro"/>
</dbReference>
<name>F4Q6M7_CACFS</name>
<dbReference type="Pfam" id="PF09478">
    <property type="entry name" value="CBM49"/>
    <property type="match status" value="1"/>
</dbReference>
<keyword evidence="1" id="KW-0732">Signal</keyword>
<sequence length="275" mass="30640">MEIVYAEMKILILLISIISIINQVNGQTTQCKDALKPWFDLTRVGIKISCFLNDGNILYARGQAAQDRGVFKATGSYSSVESIQEGCLGGKDQPFDINQTKPLFFDYSSFQIDSEGHVFMVPVGRPAVDVYVTECRGNIMVAFTTNGICTYHFSNKAYTNLGSESCQDPRNEPPVNQKAATFDTTLNSEWNENGKHYGMFSSIITNTGKVPFQGVVFSADLELRDPSSIYSAVAIVKGQWKLPSYVQSIQVGSTYHFSFIKEGKEIPTFRIDSFY</sequence>
<evidence type="ECO:0000313" key="3">
    <source>
        <dbReference type="EMBL" id="EGG16537.1"/>
    </source>
</evidence>
<reference evidence="4" key="1">
    <citation type="journal article" date="2011" name="Genome Res.">
        <title>Phylogeny-wide analysis of social amoeba genomes highlights ancient origins for complex intercellular communication.</title>
        <authorList>
            <person name="Heidel A.J."/>
            <person name="Lawal H.M."/>
            <person name="Felder M."/>
            <person name="Schilde C."/>
            <person name="Helps N.R."/>
            <person name="Tunggal B."/>
            <person name="Rivero F."/>
            <person name="John U."/>
            <person name="Schleicher M."/>
            <person name="Eichinger L."/>
            <person name="Platzer M."/>
            <person name="Noegel A.A."/>
            <person name="Schaap P."/>
            <person name="Gloeckner G."/>
        </authorList>
    </citation>
    <scope>NUCLEOTIDE SEQUENCE [LARGE SCALE GENOMIC DNA]</scope>
    <source>
        <strain evidence="4">SH3</strain>
    </source>
</reference>
<proteinExistence type="predicted"/>
<feature type="chain" id="PRO_5003313733" description="Carbohydrate binding domain-containing protein" evidence="1">
    <location>
        <begin position="27"/>
        <end position="275"/>
    </location>
</feature>
<evidence type="ECO:0000313" key="4">
    <source>
        <dbReference type="Proteomes" id="UP000007797"/>
    </source>
</evidence>
<dbReference type="SMART" id="SM01063">
    <property type="entry name" value="CBM49"/>
    <property type="match status" value="1"/>
</dbReference>
<dbReference type="KEGG" id="dfa:DFA_09081"/>